<reference evidence="10 11" key="1">
    <citation type="submission" date="2016-09" db="EMBL/GenBank/DDBJ databases">
        <authorList>
            <person name="Capua I."/>
            <person name="De Benedictis P."/>
            <person name="Joannis T."/>
            <person name="Lombin L.H."/>
            <person name="Cattoli G."/>
        </authorList>
    </citation>
    <scope>NUCLEOTIDE SEQUENCE [LARGE SCALE GENOMIC DNA]</scope>
    <source>
        <strain evidence="10 11">UB20</strain>
    </source>
</reference>
<dbReference type="SUPFAM" id="SSF50249">
    <property type="entry name" value="Nucleic acid-binding proteins"/>
    <property type="match status" value="4"/>
</dbReference>
<comment type="subcellular location">
    <subcellularLocation>
        <location evidence="7">Cytoplasm</location>
    </subcellularLocation>
</comment>
<evidence type="ECO:0000313" key="10">
    <source>
        <dbReference type="EMBL" id="SCQ19265.1"/>
    </source>
</evidence>
<dbReference type="PROSITE" id="PS01175">
    <property type="entry name" value="RIBONUCLEASE_II"/>
    <property type="match status" value="1"/>
</dbReference>
<dbReference type="InterPro" id="IPR022966">
    <property type="entry name" value="RNase_II/R_CS"/>
</dbReference>
<keyword evidence="3 7" id="KW-0540">Nuclease</keyword>
<evidence type="ECO:0000256" key="2">
    <source>
        <dbReference type="ARBA" id="ARBA00022490"/>
    </source>
</evidence>
<dbReference type="CDD" id="cd04471">
    <property type="entry name" value="S1_RNase_R"/>
    <property type="match status" value="1"/>
</dbReference>
<keyword evidence="2 7" id="KW-0963">Cytoplasm</keyword>
<dbReference type="Pfam" id="PF17876">
    <property type="entry name" value="CSD2"/>
    <property type="match status" value="1"/>
</dbReference>
<feature type="domain" description="S1 motif" evidence="9">
    <location>
        <begin position="650"/>
        <end position="731"/>
    </location>
</feature>
<protein>
    <recommendedName>
        <fullName evidence="7">Ribonuclease R</fullName>
        <shortName evidence="7">RNase R</shortName>
        <ecNumber evidence="7">3.1.13.1</ecNumber>
    </recommendedName>
</protein>
<dbReference type="PANTHER" id="PTHR23355">
    <property type="entry name" value="RIBONUCLEASE"/>
    <property type="match status" value="1"/>
</dbReference>
<dbReference type="NCBIfam" id="TIGR02063">
    <property type="entry name" value="RNase_R"/>
    <property type="match status" value="1"/>
</dbReference>
<comment type="similarity">
    <text evidence="7">Belongs to the RNR ribonuclease family. RNase R subfamily.</text>
</comment>
<dbReference type="InterPro" id="IPR001900">
    <property type="entry name" value="RNase_II/R"/>
</dbReference>
<dbReference type="InterPro" id="IPR011805">
    <property type="entry name" value="RNase_R"/>
</dbReference>
<dbReference type="GO" id="GO:0003723">
    <property type="term" value="F:RNA binding"/>
    <property type="evidence" value="ECO:0007669"/>
    <property type="project" value="UniProtKB-UniRule"/>
</dbReference>
<evidence type="ECO:0000256" key="5">
    <source>
        <dbReference type="ARBA" id="ARBA00022839"/>
    </source>
</evidence>
<dbReference type="Pfam" id="PF00575">
    <property type="entry name" value="S1"/>
    <property type="match status" value="1"/>
</dbReference>
<evidence type="ECO:0000256" key="7">
    <source>
        <dbReference type="HAMAP-Rule" id="MF_01895"/>
    </source>
</evidence>
<evidence type="ECO:0000259" key="9">
    <source>
        <dbReference type="PROSITE" id="PS50126"/>
    </source>
</evidence>
<sequence length="732" mass="84075">MKIRKKKDLTATKPNRKNDKKQQKASHIKRMKKEAIVQAVLNTFQLNPKAIYNYKQLSKSIGIEAQVQKLYVADLLYDLTYDGILAEVEPGRFRLNSLGTVAVGIFQRRSNGRNAFLPEDGGEPIRVAERNSHHAMDGDKVRVQLFARRRGAEPEAEVMEVLENKKRTFVGRLQIAKDYAFLVTEDKTLSNDIFIPREHLHGGRNNDKALVRIIEWPEGAKNPLGEVIDILGKAGDNNTEMHAILAEFGLPYTYPEKVEEAANRIPAEITDEDRAGREDFRDVVTFTIDPKDAKDFDDALSLRKLENGHWEVGIHIADVTHYVKPGSIIDKEAYERATSVYLVDRTIPMLPESLCNNLCSLRPNEEKLTFSVIFEMNDEAEILASRIGRTIIESDRRFTYEETQNVIETGQGDYKDEVLTLHHLAQQLRNIRFASGSIDFDRYEVKFEIDEKGKPLNVYFKESKEANKLIEEFMLIANRAVAESMGKQPKGKTKKTFVYRVHEQPDPEKMKNFAGFIRRFGYKLKTDGSKSELTKGINNLLDKAQGKPEENLIETLAIRSMQKARYSTENIGHYGLAFPYYSHFTSPIRRYPDMMAHRLLERYATGGRSVEKDRYEEYCDHCSQMEQIAANAERASVKYKQVEFMSDKIGRVYDGVISGVTEWGLYVELNENKCEGLVPIRDLDDDFYTFDEENYALVGRRRKRTYRLGDPLTVKIAQANLERKQLDFVIAE</sequence>
<dbReference type="PANTHER" id="PTHR23355:SF9">
    <property type="entry name" value="DIS3-LIKE EXONUCLEASE 2"/>
    <property type="match status" value="1"/>
</dbReference>
<dbReference type="Proteomes" id="UP000182057">
    <property type="component" value="Unassembled WGS sequence"/>
</dbReference>
<comment type="function">
    <text evidence="7">3'-5' exoribonuclease that releases 5'-nucleoside monophosphates and is involved in maturation of structured RNAs.</text>
</comment>
<dbReference type="InterPro" id="IPR003029">
    <property type="entry name" value="S1_domain"/>
</dbReference>
<dbReference type="Pfam" id="PF00773">
    <property type="entry name" value="RNB"/>
    <property type="match status" value="1"/>
</dbReference>
<dbReference type="InterPro" id="IPR050180">
    <property type="entry name" value="RNR_Ribonuclease"/>
</dbReference>
<dbReference type="PROSITE" id="PS50126">
    <property type="entry name" value="S1"/>
    <property type="match status" value="1"/>
</dbReference>
<keyword evidence="4 7" id="KW-0378">Hydrolase</keyword>
<dbReference type="HAMAP" id="MF_01895">
    <property type="entry name" value="RNase_R"/>
    <property type="match status" value="1"/>
</dbReference>
<proteinExistence type="inferred from homology"/>
<name>A0A1D3UGJ7_TANFO</name>
<dbReference type="SMART" id="SM00316">
    <property type="entry name" value="S1"/>
    <property type="match status" value="1"/>
</dbReference>
<dbReference type="AlphaFoldDB" id="A0A1D3UGJ7"/>
<dbReference type="OrthoDB" id="9764149at2"/>
<keyword evidence="5 7" id="KW-0269">Exonuclease</keyword>
<dbReference type="SMART" id="SM00955">
    <property type="entry name" value="RNB"/>
    <property type="match status" value="1"/>
</dbReference>
<dbReference type="InterPro" id="IPR012340">
    <property type="entry name" value="NA-bd_OB-fold"/>
</dbReference>
<dbReference type="EC" id="3.1.13.1" evidence="7"/>
<evidence type="ECO:0000256" key="3">
    <source>
        <dbReference type="ARBA" id="ARBA00022722"/>
    </source>
</evidence>
<evidence type="ECO:0000256" key="8">
    <source>
        <dbReference type="SAM" id="MobiDB-lite"/>
    </source>
</evidence>
<organism evidence="10 11">
    <name type="scientific">Tannerella forsythia</name>
    <name type="common">Bacteroides forsythus</name>
    <dbReference type="NCBI Taxonomy" id="28112"/>
    <lineage>
        <taxon>Bacteria</taxon>
        <taxon>Pseudomonadati</taxon>
        <taxon>Bacteroidota</taxon>
        <taxon>Bacteroidia</taxon>
        <taxon>Bacteroidales</taxon>
        <taxon>Tannerellaceae</taxon>
        <taxon>Tannerella</taxon>
    </lineage>
</organism>
<accession>A0A1D3UGJ7</accession>
<keyword evidence="6 7" id="KW-0694">RNA-binding</keyword>
<dbReference type="RefSeq" id="WP_074449518.1">
    <property type="nucleotide sequence ID" value="NZ_FMMM01000023.1"/>
</dbReference>
<evidence type="ECO:0000256" key="4">
    <source>
        <dbReference type="ARBA" id="ARBA00022801"/>
    </source>
</evidence>
<dbReference type="GO" id="GO:0008859">
    <property type="term" value="F:exoribonuclease II activity"/>
    <property type="evidence" value="ECO:0007669"/>
    <property type="project" value="UniProtKB-UniRule"/>
</dbReference>
<comment type="catalytic activity">
    <reaction evidence="1 7">
        <text>Exonucleolytic cleavage in the 3'- to 5'-direction to yield nucleoside 5'-phosphates.</text>
        <dbReference type="EC" id="3.1.13.1"/>
    </reaction>
</comment>
<dbReference type="GO" id="GO:0005829">
    <property type="term" value="C:cytosol"/>
    <property type="evidence" value="ECO:0007669"/>
    <property type="project" value="TreeGrafter"/>
</dbReference>
<dbReference type="NCBIfam" id="TIGR00358">
    <property type="entry name" value="3_prime_RNase"/>
    <property type="match status" value="1"/>
</dbReference>
<evidence type="ECO:0000313" key="11">
    <source>
        <dbReference type="Proteomes" id="UP000182057"/>
    </source>
</evidence>
<gene>
    <name evidence="7 10" type="primary">rnr</name>
    <name evidence="10" type="ORF">TFUB20_00644</name>
</gene>
<feature type="region of interest" description="Disordered" evidence="8">
    <location>
        <begin position="1"/>
        <end position="27"/>
    </location>
</feature>
<dbReference type="InterPro" id="IPR040476">
    <property type="entry name" value="CSD2"/>
</dbReference>
<evidence type="ECO:0000256" key="1">
    <source>
        <dbReference type="ARBA" id="ARBA00001849"/>
    </source>
</evidence>
<dbReference type="GO" id="GO:0006402">
    <property type="term" value="P:mRNA catabolic process"/>
    <property type="evidence" value="ECO:0007669"/>
    <property type="project" value="TreeGrafter"/>
</dbReference>
<dbReference type="Gene3D" id="2.40.50.140">
    <property type="entry name" value="Nucleic acid-binding proteins"/>
    <property type="match status" value="1"/>
</dbReference>
<dbReference type="EMBL" id="FMMM01000023">
    <property type="protein sequence ID" value="SCQ19265.1"/>
    <property type="molecule type" value="Genomic_DNA"/>
</dbReference>
<evidence type="ECO:0000256" key="6">
    <source>
        <dbReference type="ARBA" id="ARBA00022884"/>
    </source>
</evidence>
<dbReference type="InterPro" id="IPR004476">
    <property type="entry name" value="RNase_II/RNase_R"/>
</dbReference>